<evidence type="ECO:0000313" key="2">
    <source>
        <dbReference type="Proteomes" id="UP001054889"/>
    </source>
</evidence>
<sequence length="108" mass="12281">MMNSGNMRIVAKKFCLLAHLGGAPDGPHQRAPLANDRFEWFFTVHCPIHAHGDRRARRAGGERLTARSTSGTAWWMEEYGFGPHFLYGEHGGDEVVIVYKVYLRMAHR</sequence>
<accession>A0AAV5CWE8</accession>
<reference evidence="1" key="1">
    <citation type="journal article" date="2018" name="DNA Res.">
        <title>Multiple hybrid de novo genome assembly of finger millet, an orphan allotetraploid crop.</title>
        <authorList>
            <person name="Hatakeyama M."/>
            <person name="Aluri S."/>
            <person name="Balachadran M.T."/>
            <person name="Sivarajan S.R."/>
            <person name="Patrignani A."/>
            <person name="Gruter S."/>
            <person name="Poveda L."/>
            <person name="Shimizu-Inatsugi R."/>
            <person name="Baeten J."/>
            <person name="Francoijs K.J."/>
            <person name="Nataraja K.N."/>
            <person name="Reddy Y.A.N."/>
            <person name="Phadnis S."/>
            <person name="Ravikumar R.L."/>
            <person name="Schlapbach R."/>
            <person name="Sreeman S.M."/>
            <person name="Shimizu K.K."/>
        </authorList>
    </citation>
    <scope>NUCLEOTIDE SEQUENCE</scope>
</reference>
<gene>
    <name evidence="1" type="primary">ga19735</name>
    <name evidence="1" type="ORF">PR202_ga19735</name>
</gene>
<evidence type="ECO:0000313" key="1">
    <source>
        <dbReference type="EMBL" id="GJN02389.1"/>
    </source>
</evidence>
<organism evidence="1 2">
    <name type="scientific">Eleusine coracana subsp. coracana</name>
    <dbReference type="NCBI Taxonomy" id="191504"/>
    <lineage>
        <taxon>Eukaryota</taxon>
        <taxon>Viridiplantae</taxon>
        <taxon>Streptophyta</taxon>
        <taxon>Embryophyta</taxon>
        <taxon>Tracheophyta</taxon>
        <taxon>Spermatophyta</taxon>
        <taxon>Magnoliopsida</taxon>
        <taxon>Liliopsida</taxon>
        <taxon>Poales</taxon>
        <taxon>Poaceae</taxon>
        <taxon>PACMAD clade</taxon>
        <taxon>Chloridoideae</taxon>
        <taxon>Cynodonteae</taxon>
        <taxon>Eleusininae</taxon>
        <taxon>Eleusine</taxon>
    </lineage>
</organism>
<reference evidence="1" key="2">
    <citation type="submission" date="2021-12" db="EMBL/GenBank/DDBJ databases">
        <title>Resequencing data analysis of finger millet.</title>
        <authorList>
            <person name="Hatakeyama M."/>
            <person name="Aluri S."/>
            <person name="Balachadran M.T."/>
            <person name="Sivarajan S.R."/>
            <person name="Poveda L."/>
            <person name="Shimizu-Inatsugi R."/>
            <person name="Schlapbach R."/>
            <person name="Sreeman S.M."/>
            <person name="Shimizu K.K."/>
        </authorList>
    </citation>
    <scope>NUCLEOTIDE SEQUENCE</scope>
</reference>
<dbReference type="AlphaFoldDB" id="A0AAV5CWE8"/>
<comment type="caution">
    <text evidence="1">The sequence shown here is derived from an EMBL/GenBank/DDBJ whole genome shotgun (WGS) entry which is preliminary data.</text>
</comment>
<dbReference type="Proteomes" id="UP001054889">
    <property type="component" value="Unassembled WGS sequence"/>
</dbReference>
<dbReference type="EMBL" id="BQKI01000009">
    <property type="protein sequence ID" value="GJN02389.1"/>
    <property type="molecule type" value="Genomic_DNA"/>
</dbReference>
<name>A0AAV5CWE8_ELECO</name>
<protein>
    <submittedName>
        <fullName evidence="1">Uncharacterized protein</fullName>
    </submittedName>
</protein>
<keyword evidence="2" id="KW-1185">Reference proteome</keyword>
<proteinExistence type="predicted"/>